<feature type="compositionally biased region" description="Polar residues" evidence="1">
    <location>
        <begin position="106"/>
        <end position="117"/>
    </location>
</feature>
<dbReference type="GeneID" id="24107532"/>
<dbReference type="RefSeq" id="XP_012188253.1">
    <property type="nucleotide sequence ID" value="XM_012332863.1"/>
</dbReference>
<feature type="region of interest" description="Disordered" evidence="1">
    <location>
        <begin position="104"/>
        <end position="125"/>
    </location>
</feature>
<name>R9P0J4_PSEHS</name>
<feature type="region of interest" description="Disordered" evidence="1">
    <location>
        <begin position="141"/>
        <end position="195"/>
    </location>
</feature>
<proteinExistence type="predicted"/>
<dbReference type="HOGENOM" id="CLU_1396910_0_0_1"/>
<organism evidence="2 3">
    <name type="scientific">Pseudozyma hubeiensis (strain SY62)</name>
    <name type="common">Yeast</name>
    <dbReference type="NCBI Taxonomy" id="1305764"/>
    <lineage>
        <taxon>Eukaryota</taxon>
        <taxon>Fungi</taxon>
        <taxon>Dikarya</taxon>
        <taxon>Basidiomycota</taxon>
        <taxon>Ustilaginomycotina</taxon>
        <taxon>Ustilaginomycetes</taxon>
        <taxon>Ustilaginales</taxon>
        <taxon>Ustilaginaceae</taxon>
        <taxon>Pseudozyma</taxon>
    </lineage>
</organism>
<feature type="compositionally biased region" description="Basic residues" evidence="1">
    <location>
        <begin position="141"/>
        <end position="150"/>
    </location>
</feature>
<protein>
    <submittedName>
        <fullName evidence="2">Uncharacterized protein</fullName>
    </submittedName>
</protein>
<reference evidence="3" key="1">
    <citation type="journal article" date="2013" name="Genome Announc.">
        <title>Draft genome sequence of the basidiomycetous yeast-like fungus Pseudozyma hubeiensis SY62, which produces an abundant amount of the biosurfactant mannosylerythritol lipids.</title>
        <authorList>
            <person name="Konishi M."/>
            <person name="Hatada Y."/>
            <person name="Horiuchi J."/>
        </authorList>
    </citation>
    <scope>NUCLEOTIDE SEQUENCE [LARGE SCALE GENOMIC DNA]</scope>
    <source>
        <strain evidence="3">SY62</strain>
    </source>
</reference>
<evidence type="ECO:0000313" key="3">
    <source>
        <dbReference type="Proteomes" id="UP000014071"/>
    </source>
</evidence>
<accession>R9P0J4</accession>
<sequence>MLRTAFSVVSENAHFPPARPSALTFPRLALPTTASLERKNPWDPYRIRSCRRFHHKPLPCPSGALSIGPPSSFTTREDVCFSPYSVGKVHRNDPLHLTLPLAPITDTDQSQSPQQGATHHHRKRLRRPWFSVLAAARALRTSRRSLRHRSAGWNGKREGSAQMTQRRRTGSRSLEWRHTWHSSSATGFAAMPPGE</sequence>
<evidence type="ECO:0000313" key="2">
    <source>
        <dbReference type="EMBL" id="GAC94666.1"/>
    </source>
</evidence>
<dbReference type="AlphaFoldDB" id="R9P0J4"/>
<keyword evidence="3" id="KW-1185">Reference proteome</keyword>
<gene>
    <name evidence="2" type="ORF">PHSY_002239</name>
</gene>
<dbReference type="EMBL" id="DF238785">
    <property type="protein sequence ID" value="GAC94666.1"/>
    <property type="molecule type" value="Genomic_DNA"/>
</dbReference>
<dbReference type="Proteomes" id="UP000014071">
    <property type="component" value="Unassembled WGS sequence"/>
</dbReference>
<evidence type="ECO:0000256" key="1">
    <source>
        <dbReference type="SAM" id="MobiDB-lite"/>
    </source>
</evidence>